<evidence type="ECO:0000313" key="3">
    <source>
        <dbReference type="WBParaSite" id="PSAMB.scaffold11159size3551.g33914.t1"/>
    </source>
</evidence>
<feature type="compositionally biased region" description="Basic and acidic residues" evidence="1">
    <location>
        <begin position="459"/>
        <end position="470"/>
    </location>
</feature>
<dbReference type="AlphaFoldDB" id="A0A914UP50"/>
<proteinExistence type="predicted"/>
<dbReference type="WBParaSite" id="PSAMB.scaffold11159size3551.g33914.t1">
    <property type="protein sequence ID" value="PSAMB.scaffold11159size3551.g33914.t1"/>
    <property type="gene ID" value="PSAMB.scaffold11159size3551.g33914"/>
</dbReference>
<feature type="compositionally biased region" description="Polar residues" evidence="1">
    <location>
        <begin position="120"/>
        <end position="135"/>
    </location>
</feature>
<feature type="compositionally biased region" description="Basic and acidic residues" evidence="1">
    <location>
        <begin position="331"/>
        <end position="369"/>
    </location>
</feature>
<feature type="compositionally biased region" description="Basic and acidic residues" evidence="1">
    <location>
        <begin position="138"/>
        <end position="153"/>
    </location>
</feature>
<dbReference type="Proteomes" id="UP000887566">
    <property type="component" value="Unplaced"/>
</dbReference>
<feature type="region of interest" description="Disordered" evidence="1">
    <location>
        <begin position="574"/>
        <end position="599"/>
    </location>
</feature>
<sequence length="599" mass="65619">MASSSSTASGVPTDVYDIDCVPRFTDFTSPSLDHDETIGDKWFELQEQQLSEKEPTANLWEQDENRPPVVEITSSSPEPLKQQQQQSVPSLVLQEENEPPVLENKTSSPMPVKVVPLLENTRNSSPAHTKSTVASATERGREKSKRPTVDGKYKSPSLGSKPPVAEGKYKSPSLCSKPPVVEGKYKSPSLSSKPPVAESKYKSPSLSSKPSGLPTGRKVDEPSKKTTIVSSSAQAYVRKSPAPMRPIPSSSSTVVEERKPPVQRITPKTVEQPKSVDPPKRTAVPSPSLHENMRKSPAPKKPMATSSHQEATRKSPLPKKMVPSCSVQESKPAEKLVEVVKKEGDAGHSTVLKKESDRGRSSILKKESDPGYLAALDDKKCAVRRNIVPQAFSFATDERIKRRSVSRDAVRTSVGPPTTPSRDRRLLPFNQGLRQYEKPTGSPARKPLTLPQPFHFHELKPREKKEDESQHQQPPMIKGKPPVPPNAMRTTRAPMRVVQPMAPATDAEHKQKEHSAVGAPPARRTVRRSVSATNIRTDSLQPFAANCLRVGANSLRSSLNGSTSSLNNGVLDKVEQGATHGLPVIAKDRSRSRQRGSRR</sequence>
<evidence type="ECO:0000256" key="1">
    <source>
        <dbReference type="SAM" id="MobiDB-lite"/>
    </source>
</evidence>
<feature type="compositionally biased region" description="Low complexity" evidence="1">
    <location>
        <begin position="186"/>
        <end position="195"/>
    </location>
</feature>
<feature type="region of interest" description="Disordered" evidence="1">
    <location>
        <begin position="504"/>
        <end position="530"/>
    </location>
</feature>
<feature type="compositionally biased region" description="Low complexity" evidence="1">
    <location>
        <begin position="202"/>
        <end position="214"/>
    </location>
</feature>
<protein>
    <submittedName>
        <fullName evidence="3">TPX2 central domain-containing protein</fullName>
    </submittedName>
</protein>
<feature type="compositionally biased region" description="Basic and acidic residues" evidence="1">
    <location>
        <begin position="506"/>
        <end position="515"/>
    </location>
</feature>
<feature type="compositionally biased region" description="Basic and acidic residues" evidence="1">
    <location>
        <begin position="401"/>
        <end position="410"/>
    </location>
</feature>
<evidence type="ECO:0000313" key="2">
    <source>
        <dbReference type="Proteomes" id="UP000887566"/>
    </source>
</evidence>
<feature type="compositionally biased region" description="Polar residues" evidence="1">
    <location>
        <begin position="225"/>
        <end position="234"/>
    </location>
</feature>
<reference evidence="3" key="1">
    <citation type="submission" date="2022-11" db="UniProtKB">
        <authorList>
            <consortium name="WormBaseParasite"/>
        </authorList>
    </citation>
    <scope>IDENTIFICATION</scope>
</reference>
<feature type="compositionally biased region" description="Low complexity" evidence="1">
    <location>
        <begin position="74"/>
        <end position="94"/>
    </location>
</feature>
<organism evidence="2 3">
    <name type="scientific">Plectus sambesii</name>
    <dbReference type="NCBI Taxonomy" id="2011161"/>
    <lineage>
        <taxon>Eukaryota</taxon>
        <taxon>Metazoa</taxon>
        <taxon>Ecdysozoa</taxon>
        <taxon>Nematoda</taxon>
        <taxon>Chromadorea</taxon>
        <taxon>Plectida</taxon>
        <taxon>Plectina</taxon>
        <taxon>Plectoidea</taxon>
        <taxon>Plectidae</taxon>
        <taxon>Plectus</taxon>
    </lineage>
</organism>
<name>A0A914UP50_9BILA</name>
<feature type="region of interest" description="Disordered" evidence="1">
    <location>
        <begin position="459"/>
        <end position="486"/>
    </location>
</feature>
<feature type="region of interest" description="Disordered" evidence="1">
    <location>
        <begin position="401"/>
        <end position="429"/>
    </location>
</feature>
<feature type="region of interest" description="Disordered" evidence="1">
    <location>
        <begin position="48"/>
        <end position="370"/>
    </location>
</feature>
<keyword evidence="2" id="KW-1185">Reference proteome</keyword>
<accession>A0A914UP50</accession>